<dbReference type="Proteomes" id="UP001208570">
    <property type="component" value="Unassembled WGS sequence"/>
</dbReference>
<keyword evidence="4" id="KW-1185">Reference proteome</keyword>
<reference evidence="3" key="1">
    <citation type="journal article" date="2023" name="Mol. Biol. Evol.">
        <title>Third-Generation Sequencing Reveals the Adaptive Role of the Epigenome in Three Deep-Sea Polychaetes.</title>
        <authorList>
            <person name="Perez M."/>
            <person name="Aroh O."/>
            <person name="Sun Y."/>
            <person name="Lan Y."/>
            <person name="Juniper S.K."/>
            <person name="Young C.R."/>
            <person name="Angers B."/>
            <person name="Qian P.Y."/>
        </authorList>
    </citation>
    <scope>NUCLEOTIDE SEQUENCE</scope>
    <source>
        <strain evidence="3">P08H-3</strain>
    </source>
</reference>
<dbReference type="GO" id="GO:0030688">
    <property type="term" value="C:preribosome, small subunit precursor"/>
    <property type="evidence" value="ECO:0007669"/>
    <property type="project" value="TreeGrafter"/>
</dbReference>
<dbReference type="PANTHER" id="PTHR12821:SF0">
    <property type="entry name" value="BYSTIN"/>
    <property type="match status" value="1"/>
</dbReference>
<dbReference type="PANTHER" id="PTHR12821">
    <property type="entry name" value="BYSTIN"/>
    <property type="match status" value="1"/>
</dbReference>
<evidence type="ECO:0000313" key="4">
    <source>
        <dbReference type="Proteomes" id="UP001208570"/>
    </source>
</evidence>
<proteinExistence type="inferred from homology"/>
<dbReference type="EMBL" id="JAODUP010000117">
    <property type="protein sequence ID" value="KAK2161414.1"/>
    <property type="molecule type" value="Genomic_DNA"/>
</dbReference>
<evidence type="ECO:0000313" key="3">
    <source>
        <dbReference type="EMBL" id="KAK2161414.1"/>
    </source>
</evidence>
<protein>
    <recommendedName>
        <fullName evidence="5">Bystin</fullName>
    </recommendedName>
</protein>
<evidence type="ECO:0000256" key="2">
    <source>
        <dbReference type="SAM" id="MobiDB-lite"/>
    </source>
</evidence>
<gene>
    <name evidence="3" type="ORF">LSH36_117g05105</name>
</gene>
<name>A0AAD9JYJ3_9ANNE</name>
<dbReference type="GO" id="GO:0006364">
    <property type="term" value="P:rRNA processing"/>
    <property type="evidence" value="ECO:0007669"/>
    <property type="project" value="TreeGrafter"/>
</dbReference>
<dbReference type="InterPro" id="IPR007955">
    <property type="entry name" value="Bystin"/>
</dbReference>
<feature type="compositionally biased region" description="Low complexity" evidence="2">
    <location>
        <begin position="10"/>
        <end position="20"/>
    </location>
</feature>
<feature type="region of interest" description="Disordered" evidence="2">
    <location>
        <begin position="1"/>
        <end position="53"/>
    </location>
</feature>
<organism evidence="3 4">
    <name type="scientific">Paralvinella palmiformis</name>
    <dbReference type="NCBI Taxonomy" id="53620"/>
    <lineage>
        <taxon>Eukaryota</taxon>
        <taxon>Metazoa</taxon>
        <taxon>Spiralia</taxon>
        <taxon>Lophotrochozoa</taxon>
        <taxon>Annelida</taxon>
        <taxon>Polychaeta</taxon>
        <taxon>Sedentaria</taxon>
        <taxon>Canalipalpata</taxon>
        <taxon>Terebellida</taxon>
        <taxon>Terebelliformia</taxon>
        <taxon>Alvinellidae</taxon>
        <taxon>Paralvinella</taxon>
    </lineage>
</organism>
<dbReference type="GO" id="GO:0005730">
    <property type="term" value="C:nucleolus"/>
    <property type="evidence" value="ECO:0007669"/>
    <property type="project" value="TreeGrafter"/>
</dbReference>
<dbReference type="AlphaFoldDB" id="A0AAD9JYJ3"/>
<sequence length="432" mass="49464">MGKAKKNKISSSSQGSRSSGFTEHILEDNSVRPPGRIKARNRRVEDDEYVDEKLSRKILEQARKQQEELQEEYGIKSGKSNKACTVTLGSEQEPGGHESDEECLSEGGEYNEEIIEICEEDEKALEMFMSHEAPVRRTLADIIQEKITEKKTEIQSQMSDNASIQMQQLDERVVNIYKSIRDILMKYRSGKLPKAFKIVPALSNWEQILYLTEPETWSAAAVYQATRIFAANLNAHMAQRFFNLVLFPRIRDDIAEYKRLNFHLYMALKKSLFKPAAFFKGILLPLCESGTCTLREAAILSSILAKNSIPMLHSAAAMLKIAEMSYNGANSIFLRTLLDKKYALPYRVVDALVFHFLRMNQEKRELPVLWHQSLLTFAQRYKNDLSTEQKEALLDLLRVQSHHSITPEIRRELQHAQCRDETPGGATSMEQL</sequence>
<dbReference type="Pfam" id="PF05291">
    <property type="entry name" value="Bystin"/>
    <property type="match status" value="1"/>
</dbReference>
<comment type="caution">
    <text evidence="3">The sequence shown here is derived from an EMBL/GenBank/DDBJ whole genome shotgun (WGS) entry which is preliminary data.</text>
</comment>
<accession>A0AAD9JYJ3</accession>
<evidence type="ECO:0008006" key="5">
    <source>
        <dbReference type="Google" id="ProtNLM"/>
    </source>
</evidence>
<evidence type="ECO:0000256" key="1">
    <source>
        <dbReference type="ARBA" id="ARBA00007114"/>
    </source>
</evidence>
<comment type="similarity">
    <text evidence="1">Belongs to the bystin family.</text>
</comment>
<dbReference type="GO" id="GO:0005737">
    <property type="term" value="C:cytoplasm"/>
    <property type="evidence" value="ECO:0007669"/>
    <property type="project" value="TreeGrafter"/>
</dbReference>
<dbReference type="GO" id="GO:0030515">
    <property type="term" value="F:snoRNA binding"/>
    <property type="evidence" value="ECO:0007669"/>
    <property type="project" value="TreeGrafter"/>
</dbReference>